<keyword evidence="1" id="KW-0732">Signal</keyword>
<evidence type="ECO:0000313" key="3">
    <source>
        <dbReference type="Proteomes" id="UP000318413"/>
    </source>
</evidence>
<protein>
    <submittedName>
        <fullName evidence="2">Uncharacterized protein</fullName>
    </submittedName>
</protein>
<accession>A0A502BUQ6</accession>
<feature type="chain" id="PRO_5021380605" evidence="1">
    <location>
        <begin position="19"/>
        <end position="138"/>
    </location>
</feature>
<keyword evidence="3" id="KW-1185">Reference proteome</keyword>
<dbReference type="Proteomes" id="UP000318413">
    <property type="component" value="Unassembled WGS sequence"/>
</dbReference>
<evidence type="ECO:0000313" key="2">
    <source>
        <dbReference type="EMBL" id="TPG04647.1"/>
    </source>
</evidence>
<comment type="caution">
    <text evidence="2">The sequence shown here is derived from an EMBL/GenBank/DDBJ whole genome shotgun (WGS) entry which is preliminary data.</text>
</comment>
<name>A0A502BUQ6_9SPHN</name>
<organism evidence="2 3">
    <name type="scientific">Sphingomonas oligophenolica</name>
    <dbReference type="NCBI Taxonomy" id="301154"/>
    <lineage>
        <taxon>Bacteria</taxon>
        <taxon>Pseudomonadati</taxon>
        <taxon>Pseudomonadota</taxon>
        <taxon>Alphaproteobacteria</taxon>
        <taxon>Sphingomonadales</taxon>
        <taxon>Sphingomonadaceae</taxon>
        <taxon>Sphingomonas</taxon>
    </lineage>
</organism>
<reference evidence="2 3" key="1">
    <citation type="journal article" date="2019" name="Environ. Microbiol.">
        <title>Species interactions and distinct microbial communities in high Arctic permafrost affected cryosols are associated with the CH4 and CO2 gas fluxes.</title>
        <authorList>
            <person name="Altshuler I."/>
            <person name="Hamel J."/>
            <person name="Turney S."/>
            <person name="Magnuson E."/>
            <person name="Levesque R."/>
            <person name="Greer C."/>
            <person name="Whyte L.G."/>
        </authorList>
    </citation>
    <scope>NUCLEOTIDE SEQUENCE [LARGE SCALE GENOMIC DNA]</scope>
    <source>
        <strain evidence="2 3">S5.1</strain>
    </source>
</reference>
<evidence type="ECO:0000256" key="1">
    <source>
        <dbReference type="SAM" id="SignalP"/>
    </source>
</evidence>
<gene>
    <name evidence="2" type="ORF">EAH84_15350</name>
</gene>
<proteinExistence type="predicted"/>
<dbReference type="AlphaFoldDB" id="A0A502BUQ6"/>
<dbReference type="PROSITE" id="PS51257">
    <property type="entry name" value="PROKAR_LIPOPROTEIN"/>
    <property type="match status" value="1"/>
</dbReference>
<sequence length="138" mass="15140">MKSIQAAFLFAMAVGATACDRIFPSRQPAVLGSICVHRAMWNSLALSIHQFAAADGLEFRSGIDERPDREPFFKAEVVRHHSFWLAENSVLVISNRQSSSMDLLGFSQGAWTSRDTKIAIALKKAIEPSLCEAELTGS</sequence>
<feature type="signal peptide" evidence="1">
    <location>
        <begin position="1"/>
        <end position="18"/>
    </location>
</feature>
<dbReference type="EMBL" id="RCZK01000030">
    <property type="protein sequence ID" value="TPG04647.1"/>
    <property type="molecule type" value="Genomic_DNA"/>
</dbReference>